<protein>
    <submittedName>
        <fullName evidence="1">Uncharacterized protein</fullName>
    </submittedName>
</protein>
<sequence>MADVQDLTEALDGANLADADAAADAPPPGTITLFSSDGHRFHVDRQRMRSNRPFFPTCLNSRTVSKEANPFFAALWDGKQPDEAAEWLAVYRMSDKYDVKRVRPVLLLWAWEAIDVRDEFHRVRFARVGLLLGREKLVKSAAEIALRWTDLDAPGNPIFDSLDAADQRRLARGRLTFFLSQRVFARACLEASLRSLTTIKFKLKSCRCIRDSDKSAYDTPQRIWEDAQRVVEKGLKPHTDLPDAMLAEIFRHAPRLEGCTSCWRTLDEKLDLLERQWYGARSGVSL</sequence>
<proteinExistence type="predicted"/>
<name>A0A2S5BEP9_9BASI</name>
<dbReference type="EMBL" id="PJQD01000018">
    <property type="protein sequence ID" value="POY75242.1"/>
    <property type="molecule type" value="Genomic_DNA"/>
</dbReference>
<gene>
    <name evidence="1" type="ORF">BMF94_1612</name>
</gene>
<evidence type="ECO:0000313" key="1">
    <source>
        <dbReference type="EMBL" id="POY75242.1"/>
    </source>
</evidence>
<dbReference type="AlphaFoldDB" id="A0A2S5BEP9"/>
<dbReference type="Proteomes" id="UP000237144">
    <property type="component" value="Unassembled WGS sequence"/>
</dbReference>
<reference evidence="1 2" key="1">
    <citation type="journal article" date="2018" name="Front. Microbiol.">
        <title>Prospects for Fungal Bioremediation of Acidic Radioactive Waste Sites: Characterization and Genome Sequence of Rhodotorula taiwanensis MD1149.</title>
        <authorList>
            <person name="Tkavc R."/>
            <person name="Matrosova V.Y."/>
            <person name="Grichenko O.E."/>
            <person name="Gostincar C."/>
            <person name="Volpe R.P."/>
            <person name="Klimenkova P."/>
            <person name="Gaidamakova E.K."/>
            <person name="Zhou C.E."/>
            <person name="Stewart B.J."/>
            <person name="Lyman M.G."/>
            <person name="Malfatti S.A."/>
            <person name="Rubinfeld B."/>
            <person name="Courtot M."/>
            <person name="Singh J."/>
            <person name="Dalgard C.L."/>
            <person name="Hamilton T."/>
            <person name="Frey K.G."/>
            <person name="Gunde-Cimerman N."/>
            <person name="Dugan L."/>
            <person name="Daly M.J."/>
        </authorList>
    </citation>
    <scope>NUCLEOTIDE SEQUENCE [LARGE SCALE GENOMIC DNA]</scope>
    <source>
        <strain evidence="1 2">MD1149</strain>
    </source>
</reference>
<evidence type="ECO:0000313" key="2">
    <source>
        <dbReference type="Proteomes" id="UP000237144"/>
    </source>
</evidence>
<keyword evidence="2" id="KW-1185">Reference proteome</keyword>
<accession>A0A2S5BEP9</accession>
<organism evidence="1 2">
    <name type="scientific">Rhodotorula taiwanensis</name>
    <dbReference type="NCBI Taxonomy" id="741276"/>
    <lineage>
        <taxon>Eukaryota</taxon>
        <taxon>Fungi</taxon>
        <taxon>Dikarya</taxon>
        <taxon>Basidiomycota</taxon>
        <taxon>Pucciniomycotina</taxon>
        <taxon>Microbotryomycetes</taxon>
        <taxon>Sporidiobolales</taxon>
        <taxon>Sporidiobolaceae</taxon>
        <taxon>Rhodotorula</taxon>
    </lineage>
</organism>
<comment type="caution">
    <text evidence="1">The sequence shown here is derived from an EMBL/GenBank/DDBJ whole genome shotgun (WGS) entry which is preliminary data.</text>
</comment>